<dbReference type="Gene3D" id="1.20.1280.50">
    <property type="match status" value="1"/>
</dbReference>
<feature type="domain" description="F-box" evidence="2">
    <location>
        <begin position="28"/>
        <end position="66"/>
    </location>
</feature>
<dbReference type="SUPFAM" id="SSF81383">
    <property type="entry name" value="F-box domain"/>
    <property type="match status" value="1"/>
</dbReference>
<dbReference type="InterPro" id="IPR001810">
    <property type="entry name" value="F-box_dom"/>
</dbReference>
<dbReference type="Pfam" id="PF12937">
    <property type="entry name" value="F-box-like"/>
    <property type="match status" value="1"/>
</dbReference>
<evidence type="ECO:0000256" key="1">
    <source>
        <dbReference type="SAM" id="MobiDB-lite"/>
    </source>
</evidence>
<evidence type="ECO:0000313" key="3">
    <source>
        <dbReference type="EMBL" id="GHP12010.1"/>
    </source>
</evidence>
<dbReference type="EMBL" id="BNJQ01000037">
    <property type="protein sequence ID" value="GHP12010.1"/>
    <property type="molecule type" value="Genomic_DNA"/>
</dbReference>
<evidence type="ECO:0000259" key="2">
    <source>
        <dbReference type="Pfam" id="PF12937"/>
    </source>
</evidence>
<dbReference type="AlphaFoldDB" id="A0A830I1T1"/>
<protein>
    <recommendedName>
        <fullName evidence="2">F-box domain-containing protein</fullName>
    </recommendedName>
</protein>
<comment type="caution">
    <text evidence="3">The sequence shown here is derived from an EMBL/GenBank/DDBJ whole genome shotgun (WGS) entry which is preliminary data.</text>
</comment>
<evidence type="ECO:0000313" key="4">
    <source>
        <dbReference type="Proteomes" id="UP000660262"/>
    </source>
</evidence>
<sequence length="710" mass="74095">MGDDGDGDVVMDMEGTNATPPSPPLCSFNALPAHITATVLFHLDFPEDVVHASHVCRLWRAILCDNGASAANFYARRLSAVEDSTSAHNSASTADDASSSASDSANGASLRRLYLAKALALGWRRAIPNTSKLVFSVRHGAGFGAFALLPDGLGGCRHMLHAPYAVLPHRGGCSDAAAAARPPKVRLHLADADADGLGCADVRSRRLRAVQFEEGAPGPPKPSIRADDALRRCAVVVLDNVTAQLSATGDTAAVWIDARRAATLRMAHPATAPVCLLGSGESPCLLAGGRHGFEMWRLSRPIPRIPNADARLVVRRLVPPPPVPLFGFAPASVVVWSTTTTTSTTASLDEDEENAHVHVAAMANDGQCAILRNHKLTAATMASTDTAPPPSENWIALPLPSALTGMGSEDIVAAGTLRLLRGAGGFVGQGTGLVTTVHRLTDASSSPRTGGGDGGDAESSTAMHQSPAPASPPRSESRAVRDGVVSHLVAYALDPEPRLAWHTEVRCHGALLALDAAPPWIAAIAADGALLLFRARDGSLARRLPHPEVDGAPAPTPSGVRLPPGALLRPAGLNGSTGSVAEGPSSDKQPTITDASVQFGPFAEKDVDVVGSRDLYVLVERVAGSHDLGIGRTGGMAMASPARALSITRHSVDDTAAASEHPPPSPTCLCGDTSVLRWRHMENGSRRSFYCCAGKRRATVGKCNFIQYYE</sequence>
<organism evidence="3 4">
    <name type="scientific">Pycnococcus provasolii</name>
    <dbReference type="NCBI Taxonomy" id="41880"/>
    <lineage>
        <taxon>Eukaryota</taxon>
        <taxon>Viridiplantae</taxon>
        <taxon>Chlorophyta</taxon>
        <taxon>Pseudoscourfieldiophyceae</taxon>
        <taxon>Pseudoscourfieldiales</taxon>
        <taxon>Pycnococcaceae</taxon>
        <taxon>Pycnococcus</taxon>
    </lineage>
</organism>
<reference evidence="3" key="1">
    <citation type="submission" date="2020-10" db="EMBL/GenBank/DDBJ databases">
        <title>Unveiling of a novel bifunctional photoreceptor, Dualchrome1, isolated from a cosmopolitan green alga.</title>
        <authorList>
            <person name="Suzuki S."/>
            <person name="Kawachi M."/>
        </authorList>
    </citation>
    <scope>NUCLEOTIDE SEQUENCE</scope>
    <source>
        <strain evidence="3">NIES 2893</strain>
    </source>
</reference>
<feature type="compositionally biased region" description="Acidic residues" evidence="1">
    <location>
        <begin position="1"/>
        <end position="11"/>
    </location>
</feature>
<name>A0A830I1T1_9CHLO</name>
<dbReference type="InterPro" id="IPR036047">
    <property type="entry name" value="F-box-like_dom_sf"/>
</dbReference>
<feature type="region of interest" description="Disordered" evidence="1">
    <location>
        <begin position="1"/>
        <end position="21"/>
    </location>
</feature>
<gene>
    <name evidence="3" type="ORF">PPROV_001073700</name>
</gene>
<feature type="region of interest" description="Disordered" evidence="1">
    <location>
        <begin position="567"/>
        <end position="592"/>
    </location>
</feature>
<accession>A0A830I1T1</accession>
<proteinExistence type="predicted"/>
<dbReference type="Proteomes" id="UP000660262">
    <property type="component" value="Unassembled WGS sequence"/>
</dbReference>
<feature type="region of interest" description="Disordered" evidence="1">
    <location>
        <begin position="439"/>
        <end position="479"/>
    </location>
</feature>
<keyword evidence="4" id="KW-1185">Reference proteome</keyword>